<dbReference type="EMBL" id="BK002620">
    <property type="protein sequence ID" value="DAA04126.1"/>
    <property type="molecule type" value="Genomic_DNA"/>
</dbReference>
<proteinExistence type="predicted"/>
<sequence>MARMLNGRDFNWAAIGSSEQFVYILLTKFRGLKNMILTQLVKPLSVTFFDLECKPLSLIGPQLEPGTWPRFPLLTISSLRLVPNSKPHSLGPN</sequence>
<accession>Q6IJU6</accession>
<gene>
    <name evidence="1" type="ORF">HDC14215</name>
</gene>
<protein>
    <submittedName>
        <fullName evidence="1">HDC14215</fullName>
    </submittedName>
</protein>
<name>Q6IJU6_DROME</name>
<reference evidence="1" key="1">
    <citation type="journal article" date="2003" name="Genome Biol.">
        <title>An integrated gene annotation and transcriptional profiling approach towards the full gene content of the Drosophila genome.</title>
        <authorList>
            <person name="Hild M."/>
            <person name="Beckmann B."/>
            <person name="Haas S.A."/>
            <person name="Koch B."/>
            <person name="Solovyev V."/>
            <person name="Busold C."/>
            <person name="Fellenberg K."/>
            <person name="Boutros M."/>
            <person name="Vingron M."/>
            <person name="Sauer F."/>
            <person name="Hoheisel J.D."/>
            <person name="Paro R."/>
        </authorList>
    </citation>
    <scope>NUCLEOTIDE SEQUENCE</scope>
</reference>
<organism evidence="1">
    <name type="scientific">Drosophila melanogaster</name>
    <name type="common">Fruit fly</name>
    <dbReference type="NCBI Taxonomy" id="7227"/>
    <lineage>
        <taxon>Eukaryota</taxon>
        <taxon>Metazoa</taxon>
        <taxon>Ecdysozoa</taxon>
        <taxon>Arthropoda</taxon>
        <taxon>Hexapoda</taxon>
        <taxon>Insecta</taxon>
        <taxon>Pterygota</taxon>
        <taxon>Neoptera</taxon>
        <taxon>Endopterygota</taxon>
        <taxon>Diptera</taxon>
        <taxon>Brachycera</taxon>
        <taxon>Muscomorpha</taxon>
        <taxon>Ephydroidea</taxon>
        <taxon>Drosophilidae</taxon>
        <taxon>Drosophila</taxon>
        <taxon>Sophophora</taxon>
    </lineage>
</organism>
<evidence type="ECO:0000313" key="1">
    <source>
        <dbReference type="EMBL" id="DAA04126.1"/>
    </source>
</evidence>
<dbReference type="AlphaFoldDB" id="Q6IJU6"/>